<feature type="domain" description="Adenylate cyclase-associated CAP C-terminal" evidence="2">
    <location>
        <begin position="3"/>
        <end position="46"/>
    </location>
</feature>
<reference evidence="3" key="2">
    <citation type="submission" date="2022-10" db="EMBL/GenBank/DDBJ databases">
        <authorList>
            <consortium name="ENA_rothamsted_submissions"/>
            <consortium name="culmorum"/>
            <person name="King R."/>
        </authorList>
    </citation>
    <scope>NUCLEOTIDE SEQUENCE</scope>
</reference>
<dbReference type="GO" id="GO:0005737">
    <property type="term" value="C:cytoplasm"/>
    <property type="evidence" value="ECO:0007669"/>
    <property type="project" value="TreeGrafter"/>
</dbReference>
<accession>A0A9N9X2I1</accession>
<dbReference type="PROSITE" id="PS01089">
    <property type="entry name" value="CAP_2"/>
    <property type="match status" value="1"/>
</dbReference>
<dbReference type="GO" id="GO:0019933">
    <property type="term" value="P:cAMP-mediated signaling"/>
    <property type="evidence" value="ECO:0007669"/>
    <property type="project" value="TreeGrafter"/>
</dbReference>
<dbReference type="EMBL" id="OU896708">
    <property type="protein sequence ID" value="CAG9818474.1"/>
    <property type="molecule type" value="Genomic_DNA"/>
</dbReference>
<dbReference type="InterPro" id="IPR028417">
    <property type="entry name" value="CAP_CS_C"/>
</dbReference>
<dbReference type="GO" id="GO:0003779">
    <property type="term" value="F:actin binding"/>
    <property type="evidence" value="ECO:0007669"/>
    <property type="project" value="InterPro"/>
</dbReference>
<dbReference type="Pfam" id="PF08603">
    <property type="entry name" value="CAP_C"/>
    <property type="match status" value="1"/>
</dbReference>
<evidence type="ECO:0000256" key="1">
    <source>
        <dbReference type="ARBA" id="ARBA00007659"/>
    </source>
</evidence>
<dbReference type="Proteomes" id="UP001153737">
    <property type="component" value="Chromosome 2"/>
</dbReference>
<dbReference type="GO" id="GO:0000902">
    <property type="term" value="P:cell morphogenesis"/>
    <property type="evidence" value="ECO:0007669"/>
    <property type="project" value="TreeGrafter"/>
</dbReference>
<dbReference type="InterPro" id="IPR036223">
    <property type="entry name" value="CAP_C_sf"/>
</dbReference>
<dbReference type="OrthoDB" id="1601at2759"/>
<proteinExistence type="inferred from homology"/>
<protein>
    <recommendedName>
        <fullName evidence="2">Adenylate cyclase-associated CAP C-terminal domain-containing protein</fullName>
    </recommendedName>
</protein>
<dbReference type="InterPro" id="IPR016098">
    <property type="entry name" value="CAP/MinC_C"/>
</dbReference>
<organism evidence="3 4">
    <name type="scientific">Phaedon cochleariae</name>
    <name type="common">Mustard beetle</name>
    <dbReference type="NCBI Taxonomy" id="80249"/>
    <lineage>
        <taxon>Eukaryota</taxon>
        <taxon>Metazoa</taxon>
        <taxon>Ecdysozoa</taxon>
        <taxon>Arthropoda</taxon>
        <taxon>Hexapoda</taxon>
        <taxon>Insecta</taxon>
        <taxon>Pterygota</taxon>
        <taxon>Neoptera</taxon>
        <taxon>Endopterygota</taxon>
        <taxon>Coleoptera</taxon>
        <taxon>Polyphaga</taxon>
        <taxon>Cucujiformia</taxon>
        <taxon>Chrysomeloidea</taxon>
        <taxon>Chrysomelidae</taxon>
        <taxon>Chrysomelinae</taxon>
        <taxon>Chrysomelini</taxon>
        <taxon>Phaedon</taxon>
    </lineage>
</organism>
<gene>
    <name evidence="3" type="ORF">PHAECO_LOCUS6068</name>
</gene>
<evidence type="ECO:0000259" key="2">
    <source>
        <dbReference type="Pfam" id="PF08603"/>
    </source>
</evidence>
<comment type="similarity">
    <text evidence="1">Belongs to the CAP family.</text>
</comment>
<dbReference type="SUPFAM" id="SSF69340">
    <property type="entry name" value="C-terminal domain of adenylylcyclase associated protein"/>
    <property type="match status" value="1"/>
</dbReference>
<sequence>MSFISKSSEMNVMIPKADGDYTEIPIPEQFKTTVTKNKTLATEIVENKG</sequence>
<dbReference type="PANTHER" id="PTHR10652">
    <property type="entry name" value="ADENYLYL CYCLASE-ASSOCIATED PROTEIN"/>
    <property type="match status" value="1"/>
</dbReference>
<dbReference type="InterPro" id="IPR013912">
    <property type="entry name" value="Adenylate_cyclase-assoc_CAP_C"/>
</dbReference>
<dbReference type="InterPro" id="IPR001837">
    <property type="entry name" value="Adenylate_cyclase-assoc_CAP"/>
</dbReference>
<dbReference type="GO" id="GO:0007015">
    <property type="term" value="P:actin filament organization"/>
    <property type="evidence" value="ECO:0007669"/>
    <property type="project" value="TreeGrafter"/>
</dbReference>
<dbReference type="PANTHER" id="PTHR10652:SF0">
    <property type="entry name" value="ADENYLYL CYCLASE-ASSOCIATED PROTEIN"/>
    <property type="match status" value="1"/>
</dbReference>
<reference evidence="3" key="1">
    <citation type="submission" date="2022-01" db="EMBL/GenBank/DDBJ databases">
        <authorList>
            <person name="King R."/>
        </authorList>
    </citation>
    <scope>NUCLEOTIDE SEQUENCE</scope>
</reference>
<dbReference type="GO" id="GO:0008179">
    <property type="term" value="F:adenylate cyclase binding"/>
    <property type="evidence" value="ECO:0007669"/>
    <property type="project" value="TreeGrafter"/>
</dbReference>
<dbReference type="Gene3D" id="2.160.20.70">
    <property type="match status" value="1"/>
</dbReference>
<evidence type="ECO:0000313" key="3">
    <source>
        <dbReference type="EMBL" id="CAG9818474.1"/>
    </source>
</evidence>
<keyword evidence="4" id="KW-1185">Reference proteome</keyword>
<evidence type="ECO:0000313" key="4">
    <source>
        <dbReference type="Proteomes" id="UP001153737"/>
    </source>
</evidence>
<dbReference type="AlphaFoldDB" id="A0A9N9X2I1"/>
<name>A0A9N9X2I1_PHACE</name>